<dbReference type="AlphaFoldDB" id="A0AAV0VWZ9"/>
<gene>
    <name evidence="3" type="ORF">MEUPH1_LOCUS4819</name>
</gene>
<evidence type="ECO:0000313" key="3">
    <source>
        <dbReference type="EMBL" id="CAI6348109.1"/>
    </source>
</evidence>
<keyword evidence="2" id="KW-0472">Membrane</keyword>
<keyword evidence="4" id="KW-1185">Reference proteome</keyword>
<dbReference type="EMBL" id="CARXXK010000001">
    <property type="protein sequence ID" value="CAI6348109.1"/>
    <property type="molecule type" value="Genomic_DNA"/>
</dbReference>
<organism evidence="3 4">
    <name type="scientific">Macrosiphum euphorbiae</name>
    <name type="common">potato aphid</name>
    <dbReference type="NCBI Taxonomy" id="13131"/>
    <lineage>
        <taxon>Eukaryota</taxon>
        <taxon>Metazoa</taxon>
        <taxon>Ecdysozoa</taxon>
        <taxon>Arthropoda</taxon>
        <taxon>Hexapoda</taxon>
        <taxon>Insecta</taxon>
        <taxon>Pterygota</taxon>
        <taxon>Neoptera</taxon>
        <taxon>Paraneoptera</taxon>
        <taxon>Hemiptera</taxon>
        <taxon>Sternorrhyncha</taxon>
        <taxon>Aphidomorpha</taxon>
        <taxon>Aphidoidea</taxon>
        <taxon>Aphididae</taxon>
        <taxon>Macrosiphini</taxon>
        <taxon>Macrosiphum</taxon>
    </lineage>
</organism>
<evidence type="ECO:0000313" key="4">
    <source>
        <dbReference type="Proteomes" id="UP001160148"/>
    </source>
</evidence>
<dbReference type="Proteomes" id="UP001160148">
    <property type="component" value="Unassembled WGS sequence"/>
</dbReference>
<protein>
    <submittedName>
        <fullName evidence="3">Uncharacterized protein</fullName>
    </submittedName>
</protein>
<sequence>MAPGADCAVRHPGRRLLSDAVRPPRCGQHARTQRHTASVAGRGRSAARDGSGHGPMVSCSVGRYARGQVRLHNFYAAIVLASAYVCWSVALYPTEVQ</sequence>
<evidence type="ECO:0000256" key="1">
    <source>
        <dbReference type="SAM" id="MobiDB-lite"/>
    </source>
</evidence>
<feature type="transmembrane region" description="Helical" evidence="2">
    <location>
        <begin position="73"/>
        <end position="92"/>
    </location>
</feature>
<comment type="caution">
    <text evidence="3">The sequence shown here is derived from an EMBL/GenBank/DDBJ whole genome shotgun (WGS) entry which is preliminary data.</text>
</comment>
<feature type="region of interest" description="Disordered" evidence="1">
    <location>
        <begin position="18"/>
        <end position="55"/>
    </location>
</feature>
<evidence type="ECO:0000256" key="2">
    <source>
        <dbReference type="SAM" id="Phobius"/>
    </source>
</evidence>
<accession>A0AAV0VWZ9</accession>
<reference evidence="3 4" key="1">
    <citation type="submission" date="2023-01" db="EMBL/GenBank/DDBJ databases">
        <authorList>
            <person name="Whitehead M."/>
        </authorList>
    </citation>
    <scope>NUCLEOTIDE SEQUENCE [LARGE SCALE GENOMIC DNA]</scope>
</reference>
<keyword evidence="2" id="KW-1133">Transmembrane helix</keyword>
<name>A0AAV0VWZ9_9HEMI</name>
<proteinExistence type="predicted"/>
<keyword evidence="2" id="KW-0812">Transmembrane</keyword>